<keyword evidence="7" id="KW-0472">Membrane</keyword>
<dbReference type="PANTHER" id="PTHR46096">
    <property type="entry name" value="PERFORIN-1"/>
    <property type="match status" value="1"/>
</dbReference>
<keyword evidence="8" id="KW-1015">Disulfide bond</keyword>
<dbReference type="GO" id="GO:0031640">
    <property type="term" value="P:killing of cells of another organism"/>
    <property type="evidence" value="ECO:0007669"/>
    <property type="project" value="UniProtKB-KW"/>
</dbReference>
<keyword evidence="12" id="KW-1185">Reference proteome</keyword>
<dbReference type="PROSITE" id="PS50004">
    <property type="entry name" value="C2"/>
    <property type="match status" value="1"/>
</dbReference>
<dbReference type="PROSITE" id="PS51412">
    <property type="entry name" value="MACPF_2"/>
    <property type="match status" value="1"/>
</dbReference>
<evidence type="ECO:0000256" key="3">
    <source>
        <dbReference type="ARBA" id="ARBA00009214"/>
    </source>
</evidence>
<dbReference type="SUPFAM" id="SSF49562">
    <property type="entry name" value="C2 domain (Calcium/lipid-binding domain, CaLB)"/>
    <property type="match status" value="1"/>
</dbReference>
<proteinExistence type="inferred from homology"/>
<dbReference type="GO" id="GO:0001771">
    <property type="term" value="P:immunological synapse formation"/>
    <property type="evidence" value="ECO:0007669"/>
    <property type="project" value="TreeGrafter"/>
</dbReference>
<evidence type="ECO:0000259" key="11">
    <source>
        <dbReference type="PROSITE" id="PS51412"/>
    </source>
</evidence>
<evidence type="ECO:0000256" key="5">
    <source>
        <dbReference type="ARBA" id="ARBA00022729"/>
    </source>
</evidence>
<feature type="domain" description="C2" evidence="10">
    <location>
        <begin position="396"/>
        <end position="513"/>
    </location>
</feature>
<dbReference type="Pfam" id="PF01823">
    <property type="entry name" value="MACPF"/>
    <property type="match status" value="1"/>
</dbReference>
<gene>
    <name evidence="13" type="primary">LOC105897659</name>
</gene>
<dbReference type="Proteomes" id="UP000515152">
    <property type="component" value="Chromosome 1"/>
</dbReference>
<dbReference type="AlphaFoldDB" id="A0A6P8H6T8"/>
<dbReference type="Gene3D" id="2.60.40.150">
    <property type="entry name" value="C2 domain"/>
    <property type="match status" value="1"/>
</dbReference>
<dbReference type="GO" id="GO:0005576">
    <property type="term" value="C:extracellular region"/>
    <property type="evidence" value="ECO:0007669"/>
    <property type="project" value="UniProtKB-SubCell"/>
</dbReference>
<evidence type="ECO:0000256" key="4">
    <source>
        <dbReference type="ARBA" id="ARBA00022525"/>
    </source>
</evidence>
<name>A0A6P8H6T8_CLUHA</name>
<dbReference type="InterPro" id="IPR020864">
    <property type="entry name" value="MACPF"/>
</dbReference>
<dbReference type="GO" id="GO:0022829">
    <property type="term" value="F:wide pore channel activity"/>
    <property type="evidence" value="ECO:0007669"/>
    <property type="project" value="TreeGrafter"/>
</dbReference>
<comment type="similarity">
    <text evidence="3">Belongs to the complement C6/C7/C8/C9 family.</text>
</comment>
<evidence type="ECO:0000256" key="6">
    <source>
        <dbReference type="ARBA" id="ARBA00022852"/>
    </source>
</evidence>
<feature type="signal peptide" evidence="9">
    <location>
        <begin position="1"/>
        <end position="22"/>
    </location>
</feature>
<feature type="chain" id="PRO_5028365813" evidence="9">
    <location>
        <begin position="23"/>
        <end position="593"/>
    </location>
</feature>
<dbReference type="KEGG" id="char:105897659"/>
<dbReference type="InterPro" id="IPR035892">
    <property type="entry name" value="C2_domain_sf"/>
</dbReference>
<evidence type="ECO:0000256" key="7">
    <source>
        <dbReference type="ARBA" id="ARBA00023136"/>
    </source>
</evidence>
<evidence type="ECO:0000313" key="12">
    <source>
        <dbReference type="Proteomes" id="UP000515152"/>
    </source>
</evidence>
<dbReference type="GO" id="GO:0051607">
    <property type="term" value="P:defense response to virus"/>
    <property type="evidence" value="ECO:0007669"/>
    <property type="project" value="TreeGrafter"/>
</dbReference>
<organism evidence="12 13">
    <name type="scientific">Clupea harengus</name>
    <name type="common">Atlantic herring</name>
    <dbReference type="NCBI Taxonomy" id="7950"/>
    <lineage>
        <taxon>Eukaryota</taxon>
        <taxon>Metazoa</taxon>
        <taxon>Chordata</taxon>
        <taxon>Craniata</taxon>
        <taxon>Vertebrata</taxon>
        <taxon>Euteleostomi</taxon>
        <taxon>Actinopterygii</taxon>
        <taxon>Neopterygii</taxon>
        <taxon>Teleostei</taxon>
        <taxon>Clupei</taxon>
        <taxon>Clupeiformes</taxon>
        <taxon>Clupeoidei</taxon>
        <taxon>Clupeidae</taxon>
        <taxon>Clupea</taxon>
    </lineage>
</organism>
<comment type="subcellular location">
    <subcellularLocation>
        <location evidence="1">Membrane</location>
    </subcellularLocation>
    <subcellularLocation>
        <location evidence="2">Secreted</location>
    </subcellularLocation>
</comment>
<dbReference type="OrthoDB" id="1366754at2759"/>
<dbReference type="Pfam" id="PF00168">
    <property type="entry name" value="C2"/>
    <property type="match status" value="1"/>
</dbReference>
<dbReference type="InterPro" id="IPR000008">
    <property type="entry name" value="C2_dom"/>
</dbReference>
<dbReference type="GeneID" id="105897659"/>
<protein>
    <submittedName>
        <fullName evidence="13">Perforin-1-like</fullName>
    </submittedName>
</protein>
<keyword evidence="5 9" id="KW-0732">Signal</keyword>
<dbReference type="SMART" id="SM00457">
    <property type="entry name" value="MACPF"/>
    <property type="match status" value="1"/>
</dbReference>
<dbReference type="GO" id="GO:0001913">
    <property type="term" value="P:T cell mediated cytotoxicity"/>
    <property type="evidence" value="ECO:0007669"/>
    <property type="project" value="TreeGrafter"/>
</dbReference>
<dbReference type="PROSITE" id="PS00279">
    <property type="entry name" value="MACPF_1"/>
    <property type="match status" value="1"/>
</dbReference>
<dbReference type="PANTHER" id="PTHR46096:SF3">
    <property type="entry name" value="PERFORIN-1"/>
    <property type="match status" value="1"/>
</dbReference>
<evidence type="ECO:0000256" key="9">
    <source>
        <dbReference type="SAM" id="SignalP"/>
    </source>
</evidence>
<keyword evidence="6" id="KW-0204">Cytolysis</keyword>
<evidence type="ECO:0000259" key="10">
    <source>
        <dbReference type="PROSITE" id="PS50004"/>
    </source>
</evidence>
<reference evidence="13" key="1">
    <citation type="submission" date="2025-08" db="UniProtKB">
        <authorList>
            <consortium name="RefSeq"/>
        </authorList>
    </citation>
    <scope>IDENTIFICATION</scope>
</reference>
<dbReference type="InterPro" id="IPR020863">
    <property type="entry name" value="MACPF_CS"/>
</dbReference>
<evidence type="ECO:0000256" key="8">
    <source>
        <dbReference type="ARBA" id="ARBA00023157"/>
    </source>
</evidence>
<accession>A0A6P8H6T8</accession>
<dbReference type="InterPro" id="IPR052784">
    <property type="entry name" value="Perforin-1_pore-forming"/>
</dbReference>
<dbReference type="GO" id="GO:0016020">
    <property type="term" value="C:membrane"/>
    <property type="evidence" value="ECO:0007669"/>
    <property type="project" value="UniProtKB-SubCell"/>
</dbReference>
<evidence type="ECO:0000256" key="2">
    <source>
        <dbReference type="ARBA" id="ARBA00004613"/>
    </source>
</evidence>
<keyword evidence="4" id="KW-0964">Secreted</keyword>
<evidence type="ECO:0000256" key="1">
    <source>
        <dbReference type="ARBA" id="ARBA00004370"/>
    </source>
</evidence>
<dbReference type="SMART" id="SM00239">
    <property type="entry name" value="C2"/>
    <property type="match status" value="1"/>
</dbReference>
<feature type="domain" description="MACPF" evidence="11">
    <location>
        <begin position="28"/>
        <end position="382"/>
    </location>
</feature>
<dbReference type="RefSeq" id="XP_031443100.1">
    <property type="nucleotide sequence ID" value="XM_031587240.2"/>
</dbReference>
<evidence type="ECO:0000313" key="13">
    <source>
        <dbReference type="RefSeq" id="XP_031443100.1"/>
    </source>
</evidence>
<sequence length="593" mass="65823">MLLPTITVLAAVLLLLPRPTIQSCISGTQELCDAAELAPGSSLAGEGFDITTMQRKGAFVIDMNTWETQNKTCTLCANTYFGGKMQRIPTSVTSWRPLHKCSMAIKSELMESALSVADHVSKSVENDWKIGLGLSKAGYGASLALSGTYSKMARTAMKKSKEDHFNFVSHSVHCGFYSYMVSSNPNLHPDFAKALEKLPKIYSPSNKETYDAFFDTYGTHFLKKVKTGGKTESMTSIRECKASIMGLSSDEVKTCLGAEIAGKIPYKVDVDLSAEMRFCNGKKNKIEGRRSFSNIFQDRVTEIIGGQTTEGELLFSADRDASGYKKWLRSLPVNPDVISYTLKPLHKLITDKKVRREMKLAIDDYIINRSLKKECSDKCQVGIRTNPDSCACHCQSHKGLGRNCCPTRSGLAKIVLTIIRAHGLYGDYSSKTDGYVKIYDENKILLGKTRTIQGNNSPYWDREFDIGDMLLSANSKLKIEVWDEDTRYDDLLGTCFAKLQSGDQGEKACPLQYGVLFYRLEVTCGPSLRGPSCAEYVASPMNSVLEKLYVSRHAHPIPKHMLSQMGMRLDRQAFNYTLTDQSSVQTGGKADQL</sequence>